<keyword evidence="2" id="KW-1185">Reference proteome</keyword>
<organism evidence="1 2">
    <name type="scientific">Ancylostoma ceylanicum</name>
    <dbReference type="NCBI Taxonomy" id="53326"/>
    <lineage>
        <taxon>Eukaryota</taxon>
        <taxon>Metazoa</taxon>
        <taxon>Ecdysozoa</taxon>
        <taxon>Nematoda</taxon>
        <taxon>Chromadorea</taxon>
        <taxon>Rhabditida</taxon>
        <taxon>Rhabditina</taxon>
        <taxon>Rhabditomorpha</taxon>
        <taxon>Strongyloidea</taxon>
        <taxon>Ancylostomatidae</taxon>
        <taxon>Ancylostomatinae</taxon>
        <taxon>Ancylostoma</taxon>
    </lineage>
</organism>
<reference evidence="2" key="1">
    <citation type="journal article" date="2015" name="Nat. Genet.">
        <title>The genome and transcriptome of the zoonotic hookworm Ancylostoma ceylanicum identify infection-specific gene families.</title>
        <authorList>
            <person name="Schwarz E.M."/>
            <person name="Hu Y."/>
            <person name="Antoshechkin I."/>
            <person name="Miller M.M."/>
            <person name="Sternberg P.W."/>
            <person name="Aroian R.V."/>
        </authorList>
    </citation>
    <scope>NUCLEOTIDE SEQUENCE</scope>
    <source>
        <strain evidence="2">HY135</strain>
    </source>
</reference>
<dbReference type="EMBL" id="JARK01001575">
    <property type="protein sequence ID" value="EYB88913.1"/>
    <property type="molecule type" value="Genomic_DNA"/>
</dbReference>
<name>A0A016SDX5_9BILA</name>
<gene>
    <name evidence="1" type="primary">Acey_s0239.g3305</name>
    <name evidence="1" type="ORF">Y032_0239g3305</name>
</gene>
<proteinExistence type="predicted"/>
<protein>
    <submittedName>
        <fullName evidence="1">Uncharacterized protein</fullName>
    </submittedName>
</protein>
<dbReference type="Proteomes" id="UP000024635">
    <property type="component" value="Unassembled WGS sequence"/>
</dbReference>
<comment type="caution">
    <text evidence="1">The sequence shown here is derived from an EMBL/GenBank/DDBJ whole genome shotgun (WGS) entry which is preliminary data.</text>
</comment>
<evidence type="ECO:0000313" key="2">
    <source>
        <dbReference type="Proteomes" id="UP000024635"/>
    </source>
</evidence>
<evidence type="ECO:0000313" key="1">
    <source>
        <dbReference type="EMBL" id="EYB88913.1"/>
    </source>
</evidence>
<dbReference type="OrthoDB" id="5902130at2759"/>
<dbReference type="AlphaFoldDB" id="A0A016SDX5"/>
<sequence>MPRFKDGRTWDLIRSVPANCVRLVKEVLPLRQKIVSERQCIHFLRRFLQHYAIPNFFAKKRLREMCGLVNESRQSRHIEEHILHTALKSKQDHMFSMLSKCVYKERCCQRLVPDDLWEIICRGT</sequence>
<accession>A0A016SDX5</accession>